<proteinExistence type="inferred from homology"/>
<gene>
    <name evidence="10" type="ORF">ACE3NQ_17075</name>
</gene>
<comment type="subcellular location">
    <subcellularLocation>
        <location evidence="1">Membrane</location>
        <topology evidence="1">Lipid-anchor</topology>
    </subcellularLocation>
</comment>
<dbReference type="PROSITE" id="PS51257">
    <property type="entry name" value="PROKAR_LIPOPROTEIN"/>
    <property type="match status" value="1"/>
</dbReference>
<evidence type="ECO:0000256" key="6">
    <source>
        <dbReference type="ARBA" id="ARBA00023139"/>
    </source>
</evidence>
<feature type="domain" description="Spore germination GerAC-like C-terminal" evidence="8">
    <location>
        <begin position="206"/>
        <end position="370"/>
    </location>
</feature>
<evidence type="ECO:0000256" key="7">
    <source>
        <dbReference type="ARBA" id="ARBA00023288"/>
    </source>
</evidence>
<name>A0ABV5BDM3_9BACL</name>
<dbReference type="Gene3D" id="3.30.300.210">
    <property type="entry name" value="Nutrient germinant receptor protein C, domain 3"/>
    <property type="match status" value="1"/>
</dbReference>
<dbReference type="InterPro" id="IPR038501">
    <property type="entry name" value="Spore_GerAC_C_sf"/>
</dbReference>
<evidence type="ECO:0000256" key="5">
    <source>
        <dbReference type="ARBA" id="ARBA00023136"/>
    </source>
</evidence>
<dbReference type="InterPro" id="IPR046953">
    <property type="entry name" value="Spore_GerAC-like_C"/>
</dbReference>
<evidence type="ECO:0000259" key="9">
    <source>
        <dbReference type="Pfam" id="PF25198"/>
    </source>
</evidence>
<comment type="similarity">
    <text evidence="2">Belongs to the GerABKC lipoprotein family.</text>
</comment>
<keyword evidence="3" id="KW-0309">Germination</keyword>
<dbReference type="Pfam" id="PF25198">
    <property type="entry name" value="Spore_GerAC_N"/>
    <property type="match status" value="1"/>
</dbReference>
<evidence type="ECO:0000313" key="11">
    <source>
        <dbReference type="Proteomes" id="UP001580407"/>
    </source>
</evidence>
<keyword evidence="5" id="KW-0472">Membrane</keyword>
<dbReference type="PANTHER" id="PTHR35789:SF1">
    <property type="entry name" value="SPORE GERMINATION PROTEIN B3"/>
    <property type="match status" value="1"/>
</dbReference>
<evidence type="ECO:0000256" key="1">
    <source>
        <dbReference type="ARBA" id="ARBA00004635"/>
    </source>
</evidence>
<reference evidence="10 11" key="1">
    <citation type="submission" date="2024-09" db="EMBL/GenBank/DDBJ databases">
        <authorList>
            <person name="Ruan L."/>
        </authorList>
    </citation>
    <scope>NUCLEOTIDE SEQUENCE [LARGE SCALE GENOMIC DNA]</scope>
    <source>
        <strain evidence="10 11">D33</strain>
    </source>
</reference>
<dbReference type="NCBIfam" id="TIGR02887">
    <property type="entry name" value="spore_ger_x_C"/>
    <property type="match status" value="1"/>
</dbReference>
<comment type="caution">
    <text evidence="10">The sequence shown here is derived from an EMBL/GenBank/DDBJ whole genome shotgun (WGS) entry which is preliminary data.</text>
</comment>
<accession>A0ABV5BDM3</accession>
<dbReference type="InterPro" id="IPR057336">
    <property type="entry name" value="GerAC_N"/>
</dbReference>
<evidence type="ECO:0000256" key="2">
    <source>
        <dbReference type="ARBA" id="ARBA00007886"/>
    </source>
</evidence>
<evidence type="ECO:0000259" key="8">
    <source>
        <dbReference type="Pfam" id="PF05504"/>
    </source>
</evidence>
<dbReference type="Pfam" id="PF05504">
    <property type="entry name" value="Spore_GerAC"/>
    <property type="match status" value="1"/>
</dbReference>
<keyword evidence="4" id="KW-0732">Signal</keyword>
<dbReference type="PANTHER" id="PTHR35789">
    <property type="entry name" value="SPORE GERMINATION PROTEIN B3"/>
    <property type="match status" value="1"/>
</dbReference>
<dbReference type="EMBL" id="JBHILM010000019">
    <property type="protein sequence ID" value="MFB5682631.1"/>
    <property type="molecule type" value="Genomic_DNA"/>
</dbReference>
<evidence type="ECO:0000256" key="3">
    <source>
        <dbReference type="ARBA" id="ARBA00022544"/>
    </source>
</evidence>
<keyword evidence="6" id="KW-0564">Palmitate</keyword>
<dbReference type="Gene3D" id="6.20.190.10">
    <property type="entry name" value="Nutrient germinant receptor protein C, domain 1"/>
    <property type="match status" value="1"/>
</dbReference>
<evidence type="ECO:0000256" key="4">
    <source>
        <dbReference type="ARBA" id="ARBA00022729"/>
    </source>
</evidence>
<protein>
    <submittedName>
        <fullName evidence="10">Ger(X)C family spore germination protein</fullName>
    </submittedName>
</protein>
<dbReference type="Proteomes" id="UP001580407">
    <property type="component" value="Unassembled WGS sequence"/>
</dbReference>
<dbReference type="InterPro" id="IPR008844">
    <property type="entry name" value="Spore_GerAC-like"/>
</dbReference>
<organism evidence="10 11">
    <name type="scientific">Paenibacillus terreus</name>
    <dbReference type="NCBI Taxonomy" id="1387834"/>
    <lineage>
        <taxon>Bacteria</taxon>
        <taxon>Bacillati</taxon>
        <taxon>Bacillota</taxon>
        <taxon>Bacilli</taxon>
        <taxon>Bacillales</taxon>
        <taxon>Paenibacillaceae</taxon>
        <taxon>Paenibacillus</taxon>
    </lineage>
</organism>
<keyword evidence="7" id="KW-0449">Lipoprotein</keyword>
<evidence type="ECO:0000313" key="10">
    <source>
        <dbReference type="EMBL" id="MFB5682631.1"/>
    </source>
</evidence>
<dbReference type="RefSeq" id="WP_375526383.1">
    <property type="nucleotide sequence ID" value="NZ_JBHILM010000019.1"/>
</dbReference>
<sequence>MYRYGLLLLLSGALMLTSGCWSKHELVEMGFVLGVALDEAKDNQIELTAQIYRPRGDKLSADQSTINIKAKNKTVMEAVRDIPIHLGRKSQWSHMRIIIVSEKLARSQDIGKLLDFFYRDHETRGDVQVMIAGGRADDVLMLRPQVEKSTSQELLRANRISHSVSGKTLVTTLLQLGIQARNAHLDGFVSYLYDVTPKQKVFSNAGLALTKMGKMVGVLSPIKTQGLAMLRNEFESGIISFSCSGEKRQTETLEVLKLKTKLKLSWMEGKPSGVTAYTDVDAAISELKCSYVRTPEDEKKLVKAAERQIRQTMLESYHELQKNQIEAIGIANQIYRKYPQTWAALKENWDYQFTKLPLQVKVRVRLTTPGASNSIPIL</sequence>
<keyword evidence="11" id="KW-1185">Reference proteome</keyword>
<feature type="domain" description="Spore germination protein N-terminal" evidence="9">
    <location>
        <begin position="23"/>
        <end position="159"/>
    </location>
</feature>